<evidence type="ECO:0000313" key="3">
    <source>
        <dbReference type="Proteomes" id="UP000199149"/>
    </source>
</evidence>
<proteinExistence type="predicted"/>
<sequence>MIKKGIILTCLVLSQNSNAQVGIDTNTPTRALDINGNLKIREISDESDNGQYTKVLVTNADGNVDYIYKKDLLPATDEFTSNKEVINNIYSNNVQLGIDTKVITCGKFQFSFSSESDSKIRFNLTEKPSENIDIYMSMEQNWTGSGFQFYQGTSSSNTTAFKFTTTNWNSPKEFASANLADFEQNVMYFQYPKDPSFYRLTIYRVNHTVNKENTWSFVSACEKF</sequence>
<dbReference type="Proteomes" id="UP000199149">
    <property type="component" value="Unassembled WGS sequence"/>
</dbReference>
<keyword evidence="3" id="KW-1185">Reference proteome</keyword>
<feature type="signal peptide" evidence="1">
    <location>
        <begin position="1"/>
        <end position="19"/>
    </location>
</feature>
<accession>A0A1I4XZS5</accession>
<name>A0A1I4XZS5_9FLAO</name>
<feature type="chain" id="PRO_5011676427" evidence="1">
    <location>
        <begin position="20"/>
        <end position="224"/>
    </location>
</feature>
<gene>
    <name evidence="2" type="ORF">SAMN05421738_11043</name>
</gene>
<organism evidence="2 3">
    <name type="scientific">Algoriella xinjiangensis</name>
    <dbReference type="NCBI Taxonomy" id="684065"/>
    <lineage>
        <taxon>Bacteria</taxon>
        <taxon>Pseudomonadati</taxon>
        <taxon>Bacteroidota</taxon>
        <taxon>Flavobacteriia</taxon>
        <taxon>Flavobacteriales</taxon>
        <taxon>Weeksellaceae</taxon>
        <taxon>Algoriella</taxon>
    </lineage>
</organism>
<protein>
    <submittedName>
        <fullName evidence="2">Uncharacterized protein</fullName>
    </submittedName>
</protein>
<evidence type="ECO:0000313" key="2">
    <source>
        <dbReference type="EMBL" id="SFN31305.1"/>
    </source>
</evidence>
<dbReference type="OrthoDB" id="1234557at2"/>
<dbReference type="AlphaFoldDB" id="A0A1I4XZS5"/>
<reference evidence="3" key="1">
    <citation type="submission" date="2016-10" db="EMBL/GenBank/DDBJ databases">
        <authorList>
            <person name="Varghese N."/>
            <person name="Submissions S."/>
        </authorList>
    </citation>
    <scope>NUCLEOTIDE SEQUENCE [LARGE SCALE GENOMIC DNA]</scope>
    <source>
        <strain evidence="3">XJ109</strain>
    </source>
</reference>
<dbReference type="STRING" id="684065.SAMN05421738_11043"/>
<dbReference type="EMBL" id="FOUZ01000010">
    <property type="protein sequence ID" value="SFN31305.1"/>
    <property type="molecule type" value="Genomic_DNA"/>
</dbReference>
<dbReference type="RefSeq" id="WP_092908616.1">
    <property type="nucleotide sequence ID" value="NZ_FOUZ01000010.1"/>
</dbReference>
<evidence type="ECO:0000256" key="1">
    <source>
        <dbReference type="SAM" id="SignalP"/>
    </source>
</evidence>
<keyword evidence="1" id="KW-0732">Signal</keyword>